<dbReference type="Proteomes" id="UP000176944">
    <property type="component" value="Chromosome"/>
</dbReference>
<accession>A0A9Q9UVF4</accession>
<name>A0A9Q9UVF4_MOOP1</name>
<sequence length="79" mass="9069">MPVSCSGILVKWASWWNRHLACSAIYSSGQDAHSTKLVIPERARCPLYEIGYSRFPIPDSRFPIPDSRFPLLPKYLLNF</sequence>
<organism evidence="1">
    <name type="scientific">Moorena producens (strain JHB)</name>
    <dbReference type="NCBI Taxonomy" id="1454205"/>
    <lineage>
        <taxon>Bacteria</taxon>
        <taxon>Bacillati</taxon>
        <taxon>Cyanobacteriota</taxon>
        <taxon>Cyanophyceae</taxon>
        <taxon>Coleofasciculales</taxon>
        <taxon>Coleofasciculaceae</taxon>
        <taxon>Moorena</taxon>
    </lineage>
</organism>
<evidence type="ECO:0000313" key="1">
    <source>
        <dbReference type="EMBL" id="WAN68780.1"/>
    </source>
</evidence>
<dbReference type="AlphaFoldDB" id="A0A9Q9UVF4"/>
<reference evidence="1" key="2">
    <citation type="submission" date="2022-10" db="EMBL/GenBank/DDBJ databases">
        <authorList>
            <person name="Ngo T.-E."/>
        </authorList>
    </citation>
    <scope>NUCLEOTIDE SEQUENCE</scope>
    <source>
        <strain evidence="1">JHB</strain>
    </source>
</reference>
<gene>
    <name evidence="1" type="ORF">BJP36_41175</name>
</gene>
<dbReference type="EMBL" id="CP017708">
    <property type="protein sequence ID" value="WAN68780.1"/>
    <property type="molecule type" value="Genomic_DNA"/>
</dbReference>
<proteinExistence type="predicted"/>
<reference evidence="1" key="1">
    <citation type="journal article" date="2017" name="Proc. Natl. Acad. Sci. U.S.A.">
        <title>Comparative genomics uncovers the prolific and distinctive metabolic potential of the cyanobacterial genus Moorea.</title>
        <authorList>
            <person name="Leao T."/>
            <person name="Castelao G."/>
            <person name="Korobeynikov A."/>
            <person name="Monroe E.A."/>
            <person name="Podell S."/>
            <person name="Glukhov E."/>
            <person name="Allen E.E."/>
            <person name="Gerwick W.H."/>
            <person name="Gerwick L."/>
        </authorList>
    </citation>
    <scope>NUCLEOTIDE SEQUENCE</scope>
    <source>
        <strain evidence="1">JHB</strain>
    </source>
</reference>
<protein>
    <submittedName>
        <fullName evidence="1">Uncharacterized protein</fullName>
    </submittedName>
</protein>